<sequence>MAGNQEAPARGPARPPNLMKEQLLEEIQRLEAANTKLQDYNNRGAQEMEATKARMVDLEACLSKPVAKFPGPEKFDRTRGKLRPFLIYMRAYYDNYHIRKAYEKVIAIAGFLTGNTVVCNLQEDKEPELQGHQNKGNTDNIPKDPQWYKIAEKIIDK</sequence>
<organism evidence="1 2">
    <name type="scientific">Cephalotrichum gorgonifer</name>
    <dbReference type="NCBI Taxonomy" id="2041049"/>
    <lineage>
        <taxon>Eukaryota</taxon>
        <taxon>Fungi</taxon>
        <taxon>Dikarya</taxon>
        <taxon>Ascomycota</taxon>
        <taxon>Pezizomycotina</taxon>
        <taxon>Sordariomycetes</taxon>
        <taxon>Hypocreomycetidae</taxon>
        <taxon>Microascales</taxon>
        <taxon>Microascaceae</taxon>
        <taxon>Cephalotrichum</taxon>
    </lineage>
</organism>
<dbReference type="AlphaFoldDB" id="A0AAE8N069"/>
<accession>A0AAE8N069</accession>
<comment type="caution">
    <text evidence="1">The sequence shown here is derived from an EMBL/GenBank/DDBJ whole genome shotgun (WGS) entry which is preliminary data.</text>
</comment>
<evidence type="ECO:0000313" key="2">
    <source>
        <dbReference type="Proteomes" id="UP001187682"/>
    </source>
</evidence>
<dbReference type="Proteomes" id="UP001187682">
    <property type="component" value="Unassembled WGS sequence"/>
</dbReference>
<gene>
    <name evidence="1" type="ORF">DNG_05128</name>
</gene>
<keyword evidence="2" id="KW-1185">Reference proteome</keyword>
<evidence type="ECO:0000313" key="1">
    <source>
        <dbReference type="EMBL" id="SPO02455.1"/>
    </source>
</evidence>
<dbReference type="EMBL" id="ONZQ02000006">
    <property type="protein sequence ID" value="SPO02455.1"/>
    <property type="molecule type" value="Genomic_DNA"/>
</dbReference>
<protein>
    <submittedName>
        <fullName evidence="1">Uncharacterized protein</fullName>
    </submittedName>
</protein>
<reference evidence="1" key="1">
    <citation type="submission" date="2018-03" db="EMBL/GenBank/DDBJ databases">
        <authorList>
            <person name="Guldener U."/>
        </authorList>
    </citation>
    <scope>NUCLEOTIDE SEQUENCE</scope>
</reference>
<name>A0AAE8N069_9PEZI</name>
<proteinExistence type="predicted"/>